<feature type="active site" evidence="9">
    <location>
        <position position="142"/>
    </location>
</feature>
<comment type="caution">
    <text evidence="9">Lacks conserved residue(s) required for the propagation of feature annotation.</text>
</comment>
<keyword evidence="2 9" id="KW-1003">Cell membrane</keyword>
<dbReference type="PANTHER" id="PTHR33695">
    <property type="entry name" value="LIPOPROTEIN SIGNAL PEPTIDASE"/>
    <property type="match status" value="1"/>
</dbReference>
<feature type="transmembrane region" description="Helical" evidence="9">
    <location>
        <begin position="68"/>
        <end position="87"/>
    </location>
</feature>
<dbReference type="Proteomes" id="UP000439994">
    <property type="component" value="Unassembled WGS sequence"/>
</dbReference>
<dbReference type="GO" id="GO:0005886">
    <property type="term" value="C:plasma membrane"/>
    <property type="evidence" value="ECO:0007669"/>
    <property type="project" value="UniProtKB-SubCell"/>
</dbReference>
<evidence type="ECO:0000256" key="6">
    <source>
        <dbReference type="ARBA" id="ARBA00022801"/>
    </source>
</evidence>
<dbReference type="EC" id="3.4.23.36" evidence="9"/>
<evidence type="ECO:0000256" key="2">
    <source>
        <dbReference type="ARBA" id="ARBA00022475"/>
    </source>
</evidence>
<evidence type="ECO:0000256" key="4">
    <source>
        <dbReference type="ARBA" id="ARBA00022692"/>
    </source>
</evidence>
<comment type="function">
    <text evidence="9 10">This protein specifically catalyzes the removal of signal peptides from prolipoproteins.</text>
</comment>
<accession>A0A6N8F4C1</accession>
<evidence type="ECO:0000256" key="9">
    <source>
        <dbReference type="HAMAP-Rule" id="MF_00161"/>
    </source>
</evidence>
<feature type="transmembrane region" description="Helical" evidence="9">
    <location>
        <begin position="133"/>
        <end position="158"/>
    </location>
</feature>
<keyword evidence="12" id="KW-0449">Lipoprotein</keyword>
<dbReference type="UniPathway" id="UPA00665"/>
<evidence type="ECO:0000256" key="3">
    <source>
        <dbReference type="ARBA" id="ARBA00022670"/>
    </source>
</evidence>
<organism evidence="12 13">
    <name type="scientific">Psychrosphaera haliotis</name>
    <dbReference type="NCBI Taxonomy" id="555083"/>
    <lineage>
        <taxon>Bacteria</taxon>
        <taxon>Pseudomonadati</taxon>
        <taxon>Pseudomonadota</taxon>
        <taxon>Gammaproteobacteria</taxon>
        <taxon>Alteromonadales</taxon>
        <taxon>Pseudoalteromonadaceae</taxon>
        <taxon>Psychrosphaera</taxon>
    </lineage>
</organism>
<comment type="subcellular location">
    <subcellularLocation>
        <location evidence="9">Cell membrane</location>
        <topology evidence="9">Multi-pass membrane protein</topology>
    </subcellularLocation>
</comment>
<evidence type="ECO:0000256" key="8">
    <source>
        <dbReference type="ARBA" id="ARBA00023136"/>
    </source>
</evidence>
<dbReference type="PRINTS" id="PR00781">
    <property type="entry name" value="LIPOSIGPTASE"/>
</dbReference>
<dbReference type="GO" id="GO:0006508">
    <property type="term" value="P:proteolysis"/>
    <property type="evidence" value="ECO:0007669"/>
    <property type="project" value="UniProtKB-KW"/>
</dbReference>
<evidence type="ECO:0000256" key="7">
    <source>
        <dbReference type="ARBA" id="ARBA00022989"/>
    </source>
</evidence>
<dbReference type="Pfam" id="PF01252">
    <property type="entry name" value="Peptidase_A8"/>
    <property type="match status" value="1"/>
</dbReference>
<dbReference type="AlphaFoldDB" id="A0A6N8F4C1"/>
<reference evidence="12 13" key="1">
    <citation type="submission" date="2019-11" db="EMBL/GenBank/DDBJ databases">
        <title>P. haliotis isolates from Z. marina roots.</title>
        <authorList>
            <person name="Cohen M."/>
            <person name="Jospin G."/>
            <person name="Eisen J.A."/>
            <person name="Coil D.A."/>
        </authorList>
    </citation>
    <scope>NUCLEOTIDE SEQUENCE [LARGE SCALE GENOMIC DNA]</scope>
    <source>
        <strain evidence="12 13">UCD-MCMsp1aY</strain>
    </source>
</reference>
<dbReference type="RefSeq" id="WP_155694302.1">
    <property type="nucleotide sequence ID" value="NZ_WOCD01000001.1"/>
</dbReference>
<keyword evidence="3 9" id="KW-0645">Protease</keyword>
<gene>
    <name evidence="9" type="primary">lspA</name>
    <name evidence="12" type="ORF">GNP35_02765</name>
</gene>
<evidence type="ECO:0000313" key="12">
    <source>
        <dbReference type="EMBL" id="MUH71516.1"/>
    </source>
</evidence>
<comment type="similarity">
    <text evidence="1 9 11">Belongs to the peptidase A8 family.</text>
</comment>
<comment type="caution">
    <text evidence="12">The sequence shown here is derived from an EMBL/GenBank/DDBJ whole genome shotgun (WGS) entry which is preliminary data.</text>
</comment>
<keyword evidence="7 9" id="KW-1133">Transmembrane helix</keyword>
<keyword evidence="4 9" id="KW-0812">Transmembrane</keyword>
<comment type="pathway">
    <text evidence="9">Protein modification; lipoprotein biosynthesis (signal peptide cleavage).</text>
</comment>
<dbReference type="OrthoDB" id="9810259at2"/>
<evidence type="ECO:0000256" key="5">
    <source>
        <dbReference type="ARBA" id="ARBA00022750"/>
    </source>
</evidence>
<feature type="transmembrane region" description="Helical" evidence="9">
    <location>
        <begin position="99"/>
        <end position="121"/>
    </location>
</feature>
<evidence type="ECO:0000256" key="11">
    <source>
        <dbReference type="RuleBase" id="RU004181"/>
    </source>
</evidence>
<sequence>MSFKDLKANGLWFIALGVLVVILDQASKLWILANVPLYYDINILPIFDITYVRNYGAAFSFLSNQDGWQRWFFTAIAFGISALLIYWMAKTPWREQRQLWSYGLILGGAIGNVTDRLAYGYVVDFLHFYYENWHFPAFNVADMAISCGAALLILDAILEAKNEKLSKGIN</sequence>
<dbReference type="PROSITE" id="PS00855">
    <property type="entry name" value="SPASE_II"/>
    <property type="match status" value="1"/>
</dbReference>
<protein>
    <recommendedName>
        <fullName evidence="9">Lipoprotein signal peptidase</fullName>
        <ecNumber evidence="9">3.4.23.36</ecNumber>
    </recommendedName>
    <alternativeName>
        <fullName evidence="9">Prolipoprotein signal peptidase</fullName>
    </alternativeName>
    <alternativeName>
        <fullName evidence="9">Signal peptidase II</fullName>
        <shortName evidence="9">SPase II</shortName>
    </alternativeName>
</protein>
<name>A0A6N8F4C1_9GAMM</name>
<proteinExistence type="inferred from homology"/>
<evidence type="ECO:0000313" key="13">
    <source>
        <dbReference type="Proteomes" id="UP000439994"/>
    </source>
</evidence>
<keyword evidence="13" id="KW-1185">Reference proteome</keyword>
<keyword evidence="5 9" id="KW-0064">Aspartyl protease</keyword>
<dbReference type="HAMAP" id="MF_00161">
    <property type="entry name" value="LspA"/>
    <property type="match status" value="1"/>
</dbReference>
<dbReference type="NCBIfam" id="TIGR00077">
    <property type="entry name" value="lspA"/>
    <property type="match status" value="1"/>
</dbReference>
<evidence type="ECO:0000256" key="10">
    <source>
        <dbReference type="RuleBase" id="RU000594"/>
    </source>
</evidence>
<keyword evidence="8 9" id="KW-0472">Membrane</keyword>
<feature type="active site" evidence="9">
    <location>
        <position position="124"/>
    </location>
</feature>
<dbReference type="InterPro" id="IPR001872">
    <property type="entry name" value="Peptidase_A8"/>
</dbReference>
<keyword evidence="6 9" id="KW-0378">Hydrolase</keyword>
<dbReference type="EMBL" id="WOCD01000001">
    <property type="protein sequence ID" value="MUH71516.1"/>
    <property type="molecule type" value="Genomic_DNA"/>
</dbReference>
<dbReference type="PANTHER" id="PTHR33695:SF1">
    <property type="entry name" value="LIPOPROTEIN SIGNAL PEPTIDASE"/>
    <property type="match status" value="1"/>
</dbReference>
<comment type="catalytic activity">
    <reaction evidence="9 10">
        <text>Release of signal peptides from bacterial membrane prolipoproteins. Hydrolyzes -Xaa-Yaa-Zaa-|-(S,diacylglyceryl)Cys-, in which Xaa is hydrophobic (preferably Leu), and Yaa (Ala or Ser) and Zaa (Gly or Ala) have small, neutral side chains.</text>
        <dbReference type="EC" id="3.4.23.36"/>
    </reaction>
</comment>
<evidence type="ECO:0000256" key="1">
    <source>
        <dbReference type="ARBA" id="ARBA00006139"/>
    </source>
</evidence>
<dbReference type="GO" id="GO:0004190">
    <property type="term" value="F:aspartic-type endopeptidase activity"/>
    <property type="evidence" value="ECO:0007669"/>
    <property type="project" value="UniProtKB-UniRule"/>
</dbReference>